<dbReference type="SMART" id="SM00944">
    <property type="entry name" value="Pro-kuma_activ"/>
    <property type="match status" value="1"/>
</dbReference>
<feature type="active site" description="Charge relay system" evidence="15">
    <location>
        <position position="974"/>
    </location>
</feature>
<dbReference type="InterPro" id="IPR030400">
    <property type="entry name" value="Sedolisin_dom"/>
</dbReference>
<dbReference type="PANTHER" id="PTHR14218">
    <property type="entry name" value="PROTEASE S8 TRIPEPTIDYL PEPTIDASE I CLN2"/>
    <property type="match status" value="1"/>
</dbReference>
<evidence type="ECO:0000256" key="6">
    <source>
        <dbReference type="ARBA" id="ARBA00022670"/>
    </source>
</evidence>
<keyword evidence="13" id="KW-0865">Zymogen</keyword>
<feature type="active site" description="Charge relay system" evidence="15">
    <location>
        <position position="726"/>
    </location>
</feature>
<keyword evidence="14" id="KW-0325">Glycoprotein</keyword>
<evidence type="ECO:0000256" key="1">
    <source>
        <dbReference type="ARBA" id="ARBA00001910"/>
    </source>
</evidence>
<accession>A0A8H5B1K2</accession>
<dbReference type="Pfam" id="PF09286">
    <property type="entry name" value="Pro-kuma_activ"/>
    <property type="match status" value="1"/>
</dbReference>
<dbReference type="EC" id="3.4.14.10" evidence="4"/>
<dbReference type="GO" id="GO:0004252">
    <property type="term" value="F:serine-type endopeptidase activity"/>
    <property type="evidence" value="ECO:0007669"/>
    <property type="project" value="UniProtKB-UniRule"/>
</dbReference>
<dbReference type="SUPFAM" id="SSF54897">
    <property type="entry name" value="Protease propeptides/inhibitors"/>
    <property type="match status" value="1"/>
</dbReference>
<evidence type="ECO:0000256" key="7">
    <source>
        <dbReference type="ARBA" id="ARBA00022723"/>
    </source>
</evidence>
<dbReference type="Proteomes" id="UP000567179">
    <property type="component" value="Unassembled WGS sequence"/>
</dbReference>
<gene>
    <name evidence="18" type="ORF">D9619_007269</name>
</gene>
<dbReference type="OrthoDB" id="420564at2759"/>
<evidence type="ECO:0000256" key="8">
    <source>
        <dbReference type="ARBA" id="ARBA00022729"/>
    </source>
</evidence>
<evidence type="ECO:0000313" key="19">
    <source>
        <dbReference type="Proteomes" id="UP000567179"/>
    </source>
</evidence>
<feature type="binding site" evidence="15">
    <location>
        <position position="1036"/>
    </location>
    <ligand>
        <name>Ca(2+)</name>
        <dbReference type="ChEBI" id="CHEBI:29108"/>
    </ligand>
</feature>
<dbReference type="SUPFAM" id="SSF52743">
    <property type="entry name" value="Subtilisin-like"/>
    <property type="match status" value="1"/>
</dbReference>
<dbReference type="CDD" id="cd04056">
    <property type="entry name" value="Peptidases_S53"/>
    <property type="match status" value="1"/>
</dbReference>
<evidence type="ECO:0000256" key="9">
    <source>
        <dbReference type="ARBA" id="ARBA00022801"/>
    </source>
</evidence>
<dbReference type="GO" id="GO:0006508">
    <property type="term" value="P:proteolysis"/>
    <property type="evidence" value="ECO:0007669"/>
    <property type="project" value="UniProtKB-KW"/>
</dbReference>
<evidence type="ECO:0000256" key="14">
    <source>
        <dbReference type="ARBA" id="ARBA00023180"/>
    </source>
</evidence>
<dbReference type="InterPro" id="IPR050819">
    <property type="entry name" value="Tripeptidyl-peptidase_I"/>
</dbReference>
<feature type="active site" description="Charge relay system" evidence="15">
    <location>
        <position position="730"/>
    </location>
</feature>
<proteinExistence type="predicted"/>
<evidence type="ECO:0000256" key="16">
    <source>
        <dbReference type="SAM" id="MobiDB-lite"/>
    </source>
</evidence>
<evidence type="ECO:0000256" key="5">
    <source>
        <dbReference type="ARBA" id="ARBA00022525"/>
    </source>
</evidence>
<evidence type="ECO:0000313" key="18">
    <source>
        <dbReference type="EMBL" id="KAF5314844.1"/>
    </source>
</evidence>
<dbReference type="AlphaFoldDB" id="A0A8H5B1K2"/>
<organism evidence="18 19">
    <name type="scientific">Psilocybe cf. subviscida</name>
    <dbReference type="NCBI Taxonomy" id="2480587"/>
    <lineage>
        <taxon>Eukaryota</taxon>
        <taxon>Fungi</taxon>
        <taxon>Dikarya</taxon>
        <taxon>Basidiomycota</taxon>
        <taxon>Agaricomycotina</taxon>
        <taxon>Agaricomycetes</taxon>
        <taxon>Agaricomycetidae</taxon>
        <taxon>Agaricales</taxon>
        <taxon>Agaricineae</taxon>
        <taxon>Strophariaceae</taxon>
        <taxon>Psilocybe</taxon>
    </lineage>
</organism>
<evidence type="ECO:0000256" key="12">
    <source>
        <dbReference type="ARBA" id="ARBA00023026"/>
    </source>
</evidence>
<protein>
    <recommendedName>
        <fullName evidence="4">tripeptidyl-peptidase II</fullName>
        <ecNumber evidence="4">3.4.14.10</ecNumber>
    </recommendedName>
</protein>
<comment type="catalytic activity">
    <reaction evidence="1">
        <text>Release of an N-terminal tripeptide from a polypeptide.</text>
        <dbReference type="EC" id="3.4.14.10"/>
    </reaction>
</comment>
<evidence type="ECO:0000256" key="10">
    <source>
        <dbReference type="ARBA" id="ARBA00022825"/>
    </source>
</evidence>
<comment type="function">
    <text evidence="2">Secreted tripeptidyl-peptidase which degrades proteins at acidic pHs and is involved in virulence.</text>
</comment>
<evidence type="ECO:0000259" key="17">
    <source>
        <dbReference type="PROSITE" id="PS51695"/>
    </source>
</evidence>
<dbReference type="GO" id="GO:0008240">
    <property type="term" value="F:tripeptidyl-peptidase activity"/>
    <property type="evidence" value="ECO:0007669"/>
    <property type="project" value="UniProtKB-EC"/>
</dbReference>
<feature type="binding site" evidence="15">
    <location>
        <position position="1018"/>
    </location>
    <ligand>
        <name>Ca(2+)</name>
        <dbReference type="ChEBI" id="CHEBI:29108"/>
    </ligand>
</feature>
<dbReference type="InterPro" id="IPR036852">
    <property type="entry name" value="Peptidase_S8/S53_dom_sf"/>
</dbReference>
<feature type="binding site" evidence="15">
    <location>
        <position position="1038"/>
    </location>
    <ligand>
        <name>Ca(2+)</name>
        <dbReference type="ChEBI" id="CHEBI:29108"/>
    </ligand>
</feature>
<keyword evidence="5" id="KW-0964">Secreted</keyword>
<keyword evidence="10 15" id="KW-0720">Serine protease</keyword>
<name>A0A8H5B1K2_9AGAR</name>
<comment type="caution">
    <text evidence="18">The sequence shown here is derived from an EMBL/GenBank/DDBJ whole genome shotgun (WGS) entry which is preliminary data.</text>
</comment>
<keyword evidence="12" id="KW-0843">Virulence</keyword>
<dbReference type="PANTHER" id="PTHR14218:SF19">
    <property type="entry name" value="SERINE PROTEASE AORO, PUTATIVE (AFU_ORTHOLOGUE AFUA_6G10250)-RELATED"/>
    <property type="match status" value="1"/>
</dbReference>
<dbReference type="FunFam" id="3.40.50.200:FF:000015">
    <property type="entry name" value="Tripeptidyl peptidase A"/>
    <property type="match status" value="1"/>
</dbReference>
<dbReference type="CDD" id="cd11377">
    <property type="entry name" value="Pro-peptidase_S53"/>
    <property type="match status" value="1"/>
</dbReference>
<feature type="binding site" evidence="15">
    <location>
        <position position="1017"/>
    </location>
    <ligand>
        <name>Ca(2+)</name>
        <dbReference type="ChEBI" id="CHEBI:29108"/>
    </ligand>
</feature>
<dbReference type="EMBL" id="JAACJJ010000043">
    <property type="protein sequence ID" value="KAF5314844.1"/>
    <property type="molecule type" value="Genomic_DNA"/>
</dbReference>
<feature type="domain" description="Peptidase S53" evidence="17">
    <location>
        <begin position="649"/>
        <end position="1058"/>
    </location>
</feature>
<dbReference type="Gene3D" id="3.40.50.200">
    <property type="entry name" value="Peptidase S8/S53 domain"/>
    <property type="match status" value="1"/>
</dbReference>
<keyword evidence="8" id="KW-0732">Signal</keyword>
<keyword evidence="6 15" id="KW-0645">Protease</keyword>
<evidence type="ECO:0000256" key="13">
    <source>
        <dbReference type="ARBA" id="ARBA00023145"/>
    </source>
</evidence>
<feature type="region of interest" description="Disordered" evidence="16">
    <location>
        <begin position="30"/>
        <end position="51"/>
    </location>
</feature>
<keyword evidence="9 15" id="KW-0378">Hydrolase</keyword>
<dbReference type="PROSITE" id="PS51695">
    <property type="entry name" value="SEDOLISIN"/>
    <property type="match status" value="1"/>
</dbReference>
<evidence type="ECO:0000256" key="11">
    <source>
        <dbReference type="ARBA" id="ARBA00022837"/>
    </source>
</evidence>
<dbReference type="GO" id="GO:0005576">
    <property type="term" value="C:extracellular region"/>
    <property type="evidence" value="ECO:0007669"/>
    <property type="project" value="UniProtKB-SubCell"/>
</dbReference>
<evidence type="ECO:0000256" key="15">
    <source>
        <dbReference type="PROSITE-ProRule" id="PRU01032"/>
    </source>
</evidence>
<keyword evidence="11 15" id="KW-0106">Calcium</keyword>
<sequence length="1059" mass="115575">MFLTLSTNQKLGLSTVIWVYSDTLRLKRDQKTKETGRSFSPGASTGFRQRPMSFAAPRVSQESLPPDLDIMDGLSATALQTIDIPDEDEDQEDAAITDCSFIGSYNWLKRDTPTILVPGSPPLWQNRAVPYTIPPDTGVYFSDQNGYRMPKAVLLPLIMAVNKQVEVTKKTPFEWTSIDIVTDRNGLRKLSRWIGGEDVRDFRIDLQLAGDKTVLMNRWEKRNREIFSGRTYGFSFEKASTIPATSCRDSTGHHRIITYDFNGLKMVVRFEVDACIPPPARYPRRSISSIDELTNSLNAITLSQSVARSSQHLTMLEGGTEVAPTAVVELVTRSQINMKTNGYNWNEAYPQLFFSQTAHHFLAIHHRGRFTEIRKSKLKSEELQNVAGECQLVLKKVRKVLDVIKAIVVEHGKAGRLSLSQVAYMTPPEEIYQLGLGYFCVLLGAAYAAPSSHHARILHEKRAIEPTDWTMSRRLDPTHVLPMRFGLVQQNIDKLEELLEAVSSPHSSKFGQHYTAKEIVDTFAPHKDTISAVTDWLVASGIASERLRLSTDKGWIHVNATASEAESLLQAEYHVYTHPESGIEQIGCHNYSIPVHLKEHIDLVKPTVHFTHRAGPNAARRAKPFIESNLKMSSQAVTVTPTLANCDKTITLDCLRALYNINYTPVATDKNSFGIVEFTPQAFLPGDLDLFFRNFSPSLVGVRPKAVLIDGAVVQNTSRSFNDNGESDLDLQYGMGLTAPQEVTLLQTGDLSQGAGFDNWIDAVDGSFCTFEGGDDPNQDGIYPDAAGSQPSCGIIAPPFVVSVSYSQDEVTATFAYAQRQCNEYGKLGLMGTSVLYSSGDNGVAGFNNACLDVNHNEIGTSGKVFNPEFPASCPFITAVGATQVNPGSTVNDPEGACEQVIFSGGGFSNIFTMPSYQTNAVNSYVAAHLTPSPFVAGAFNNSGNARAFPDISANGANYVIGIDGAFGLVFGTSASAPVVASMITLINDARLAIGKGPLGFLNHLIYSPIFAPAFNDITVGGNRGCGTPGFQSAAGWDPVTGVGTPNFPRLLSVFKSLP</sequence>
<evidence type="ECO:0000256" key="4">
    <source>
        <dbReference type="ARBA" id="ARBA00012462"/>
    </source>
</evidence>
<comment type="cofactor">
    <cofactor evidence="15">
        <name>Ca(2+)</name>
        <dbReference type="ChEBI" id="CHEBI:29108"/>
    </cofactor>
    <text evidence="15">Binds 1 Ca(2+) ion per subunit.</text>
</comment>
<keyword evidence="19" id="KW-1185">Reference proteome</keyword>
<dbReference type="GO" id="GO:0046872">
    <property type="term" value="F:metal ion binding"/>
    <property type="evidence" value="ECO:0007669"/>
    <property type="project" value="UniProtKB-UniRule"/>
</dbReference>
<feature type="compositionally biased region" description="Polar residues" evidence="16">
    <location>
        <begin position="37"/>
        <end position="47"/>
    </location>
</feature>
<keyword evidence="7 15" id="KW-0479">Metal-binding</keyword>
<evidence type="ECO:0000256" key="3">
    <source>
        <dbReference type="ARBA" id="ARBA00004239"/>
    </source>
</evidence>
<comment type="subcellular location">
    <subcellularLocation>
        <location evidence="3">Secreted</location>
        <location evidence="3">Extracellular space</location>
    </subcellularLocation>
</comment>
<dbReference type="InterPro" id="IPR015366">
    <property type="entry name" value="S53_propep"/>
</dbReference>
<evidence type="ECO:0000256" key="2">
    <source>
        <dbReference type="ARBA" id="ARBA00002451"/>
    </source>
</evidence>
<reference evidence="18 19" key="1">
    <citation type="journal article" date="2020" name="ISME J.">
        <title>Uncovering the hidden diversity of litter-decomposition mechanisms in mushroom-forming fungi.</title>
        <authorList>
            <person name="Floudas D."/>
            <person name="Bentzer J."/>
            <person name="Ahren D."/>
            <person name="Johansson T."/>
            <person name="Persson P."/>
            <person name="Tunlid A."/>
        </authorList>
    </citation>
    <scope>NUCLEOTIDE SEQUENCE [LARGE SCALE GENOMIC DNA]</scope>
    <source>
        <strain evidence="18 19">CBS 101986</strain>
    </source>
</reference>